<dbReference type="AlphaFoldDB" id="A0A839STF8"/>
<sequence length="188" mass="20212">MQLLRFASYRRMPWKNGGGITREIAAFPEGADLADFEWRISMADVASDGPFSRFEGVDRTLCVLEGSIELTLQGGKAVVLDPNSAPLGFPADEDVVARLPGGPVRDFNVMTRRKAAKHRVESLEINGKTVLNREAKTLAIVCASGTVALSGSGGEANLEALDCLLFDRDSVDSVHAEGRGKLIVARIL</sequence>
<dbReference type="InterPro" id="IPR011051">
    <property type="entry name" value="RmlC_Cupin_sf"/>
</dbReference>
<dbReference type="RefSeq" id="WP_183416965.1">
    <property type="nucleotide sequence ID" value="NZ_JACHXA010000007.1"/>
</dbReference>
<comment type="caution">
    <text evidence="1">The sequence shown here is derived from an EMBL/GenBank/DDBJ whole genome shotgun (WGS) entry which is preliminary data.</text>
</comment>
<dbReference type="InterPro" id="IPR010282">
    <property type="entry name" value="Uncharacterised_HutD/Ves"/>
</dbReference>
<dbReference type="InterPro" id="IPR014710">
    <property type="entry name" value="RmlC-like_jellyroll"/>
</dbReference>
<evidence type="ECO:0000313" key="2">
    <source>
        <dbReference type="Proteomes" id="UP000581135"/>
    </source>
</evidence>
<proteinExistence type="predicted"/>
<evidence type="ECO:0000313" key="1">
    <source>
        <dbReference type="EMBL" id="MBB3066137.1"/>
    </source>
</evidence>
<gene>
    <name evidence="1" type="ORF">FHR98_002442</name>
</gene>
<keyword evidence="2" id="KW-1185">Reference proteome</keyword>
<dbReference type="EMBL" id="JACHXA010000007">
    <property type="protein sequence ID" value="MBB3066137.1"/>
    <property type="molecule type" value="Genomic_DNA"/>
</dbReference>
<accession>A0A839STF8</accession>
<organism evidence="1 2">
    <name type="scientific">Limibacillus halophilus</name>
    <dbReference type="NCBI Taxonomy" id="1579333"/>
    <lineage>
        <taxon>Bacteria</taxon>
        <taxon>Pseudomonadati</taxon>
        <taxon>Pseudomonadota</taxon>
        <taxon>Alphaproteobacteria</taxon>
        <taxon>Rhodospirillales</taxon>
        <taxon>Rhodovibrionaceae</taxon>
        <taxon>Limibacillus</taxon>
    </lineage>
</organism>
<reference evidence="1 2" key="1">
    <citation type="submission" date="2020-08" db="EMBL/GenBank/DDBJ databases">
        <title>Genomic Encyclopedia of Type Strains, Phase III (KMG-III): the genomes of soil and plant-associated and newly described type strains.</title>
        <authorList>
            <person name="Whitman W."/>
        </authorList>
    </citation>
    <scope>NUCLEOTIDE SEQUENCE [LARGE SCALE GENOMIC DNA]</scope>
    <source>
        <strain evidence="1 2">CECT 8803</strain>
    </source>
</reference>
<dbReference type="CDD" id="cd20293">
    <property type="entry name" value="cupin_HutD_N"/>
    <property type="match status" value="1"/>
</dbReference>
<evidence type="ECO:0008006" key="3">
    <source>
        <dbReference type="Google" id="ProtNLM"/>
    </source>
</evidence>
<dbReference type="SUPFAM" id="SSF51182">
    <property type="entry name" value="RmlC-like cupins"/>
    <property type="match status" value="1"/>
</dbReference>
<protein>
    <recommendedName>
        <fullName evidence="3">HutD protein</fullName>
    </recommendedName>
</protein>
<dbReference type="Gene3D" id="2.60.120.10">
    <property type="entry name" value="Jelly Rolls"/>
    <property type="match status" value="1"/>
</dbReference>
<dbReference type="PANTHER" id="PTHR37943:SF1">
    <property type="entry name" value="PROTEIN VES"/>
    <property type="match status" value="1"/>
</dbReference>
<dbReference type="PANTHER" id="PTHR37943">
    <property type="entry name" value="PROTEIN VES"/>
    <property type="match status" value="1"/>
</dbReference>
<dbReference type="Proteomes" id="UP000581135">
    <property type="component" value="Unassembled WGS sequence"/>
</dbReference>
<name>A0A839STF8_9PROT</name>
<dbReference type="Pfam" id="PF05962">
    <property type="entry name" value="HutD"/>
    <property type="match status" value="1"/>
</dbReference>